<dbReference type="EMBL" id="CU459003">
    <property type="protein sequence ID" value="CAM77956.1"/>
    <property type="molecule type" value="Genomic_DNA"/>
</dbReference>
<dbReference type="InterPro" id="IPR040496">
    <property type="entry name" value="MID_pPIWI_RE"/>
</dbReference>
<gene>
    <name evidence="2" type="ORF">mgI394</name>
    <name evidence="3" type="ORF">MGR_4024</name>
</gene>
<organism evidence="2">
    <name type="scientific">Magnetospirillum gryphiswaldense</name>
    <dbReference type="NCBI Taxonomy" id="55518"/>
    <lineage>
        <taxon>Bacteria</taxon>
        <taxon>Pseudomonadati</taxon>
        <taxon>Pseudomonadota</taxon>
        <taxon>Alphaproteobacteria</taxon>
        <taxon>Rhodospirillales</taxon>
        <taxon>Rhodospirillaceae</taxon>
        <taxon>Magnetospirillum</taxon>
    </lineage>
</organism>
<evidence type="ECO:0000259" key="1">
    <source>
        <dbReference type="Pfam" id="PF18157"/>
    </source>
</evidence>
<feature type="domain" description="Prokaryotic pPIWI-RE MID" evidence="1">
    <location>
        <begin position="246"/>
        <end position="375"/>
    </location>
</feature>
<dbReference type="Pfam" id="PF18157">
    <property type="entry name" value="MID_pPIWI_RE"/>
    <property type="match status" value="1"/>
</dbReference>
<protein>
    <recommendedName>
        <fullName evidence="1">Prokaryotic pPIWI-RE MID domain-containing protein</fullName>
    </recommendedName>
</protein>
<reference evidence="3" key="2">
    <citation type="journal article" date="2007" name="J. Bacteriol.">
        <title>Comparative genome analysis of four magnetotactic bacteria reveals a complex set of group-specific genes implicated in magnetosome biomineralization and function.</title>
        <authorList>
            <person name="Richter M."/>
            <person name="Kube M."/>
            <person name="Bazylinski D.A."/>
            <person name="Lombardot T."/>
            <person name="Gloeckner F.O."/>
            <person name="Reinhardt R."/>
            <person name="Schueler D."/>
        </authorList>
    </citation>
    <scope>NUCLEOTIDE SEQUENCE</scope>
    <source>
        <strain evidence="3">MSR-1</strain>
    </source>
</reference>
<dbReference type="RefSeq" id="WP_106001299.1">
    <property type="nucleotide sequence ID" value="NZ_CP027527.1"/>
</dbReference>
<evidence type="ECO:0000313" key="2">
    <source>
        <dbReference type="EMBL" id="CAJ30052.1"/>
    </source>
</evidence>
<evidence type="ECO:0000313" key="3">
    <source>
        <dbReference type="EMBL" id="CAM77956.1"/>
    </source>
</evidence>
<name>Q3BKH4_9PROT</name>
<dbReference type="AlphaFoldDB" id="Q3BKH4"/>
<accession>Q3BKH4</accession>
<reference evidence="2" key="1">
    <citation type="journal article" date="2005" name="J. Bacteriol.">
        <title>A hypervariable 130-kilobase genomic region of Magnetospirillum gryphiswaldense comprises a magnetosome island which undergoes frequent rearrangements during stationary growth.</title>
        <authorList>
            <person name="Ullrich S."/>
            <person name="Kube M."/>
            <person name="Schuebbe S."/>
            <person name="Reinhardt R."/>
            <person name="Schueler D."/>
        </authorList>
    </citation>
    <scope>NUCLEOTIDE SEQUENCE</scope>
    <source>
        <strain evidence="2">MSR-1</strain>
    </source>
</reference>
<proteinExistence type="predicted"/>
<sequence>MWAMRSGLSLSQWVTTVPDAKKLARLRTMTGTLMGRSKSPVAIEFTTAVRRGVPDEPFSPEFMLQALDLRLDLGKGLAEWVAQQGSQGVFVGIPYSPQLGGSHPVGRGTTTRDNADLLNIVLTLLAADGFKAMPFQETAETRRTPKRAEDHHKALQAEALIADIALSLGRNRLDGEALMTACRRLMSEGEVPEIPVGTALEACSALETVRESNSQRVRRAFGDQTPTIALVARTEAERAVLRAVITGLFGTSVAMVEYALPGGVHGPRADLPAAANKAKERFAARVAAWRPMAEAIVNDYPGAHALVQAADWYDRRKDDPVNKLAGRYALASIADANVQYLLPPVANWKGLKNYLHRVQAAVYDLLFGHSGLVSEVQSLLKGAFHKEDTRPKVIIGISVVSPRRACAQALRVAASAWLRASTPSPDAPPPALGGLTAACAGPITGSRFLPRSRAVSAPLSIASGLTSLALWTRRNTRSRPSSTARRRCRYLPPATH</sequence>
<dbReference type="EMBL" id="AM085146">
    <property type="protein sequence ID" value="CAJ30052.1"/>
    <property type="molecule type" value="Genomic_DNA"/>
</dbReference>